<evidence type="ECO:0000313" key="2">
    <source>
        <dbReference type="Proteomes" id="UP000216961"/>
    </source>
</evidence>
<dbReference type="InterPro" id="IPR050855">
    <property type="entry name" value="NDM-1-like"/>
</dbReference>
<protein>
    <submittedName>
        <fullName evidence="1">MBL fold metallo-hydrolase</fullName>
    </submittedName>
</protein>
<dbReference type="Gene3D" id="3.60.15.10">
    <property type="entry name" value="Ribonuclease Z/Hydroxyacylglutathione hydrolase-like"/>
    <property type="match status" value="1"/>
</dbReference>
<dbReference type="SMART" id="SM00849">
    <property type="entry name" value="Lactamase_B"/>
    <property type="match status" value="1"/>
</dbReference>
<dbReference type="EMBL" id="NPBQ01000019">
    <property type="protein sequence ID" value="PAD84806.1"/>
    <property type="molecule type" value="Genomic_DNA"/>
</dbReference>
<dbReference type="PANTHER" id="PTHR42951">
    <property type="entry name" value="METALLO-BETA-LACTAMASE DOMAIN-CONTAINING"/>
    <property type="match status" value="1"/>
</dbReference>
<dbReference type="InterPro" id="IPR001279">
    <property type="entry name" value="Metallo-B-lactamas"/>
</dbReference>
<dbReference type="PANTHER" id="PTHR42951:SF17">
    <property type="entry name" value="METALLO-BETA-LACTAMASE DOMAIN-CONTAINING PROTEIN"/>
    <property type="match status" value="1"/>
</dbReference>
<reference evidence="1 2" key="1">
    <citation type="submission" date="2017-07" db="EMBL/GenBank/DDBJ databases">
        <title>Isolation and whole genome analysis of endospore-forming bacteria from heroin.</title>
        <authorList>
            <person name="Kalinowski J."/>
            <person name="Ahrens B."/>
            <person name="Al-Dilaimi A."/>
            <person name="Winkler A."/>
            <person name="Wibberg D."/>
            <person name="Schleenbecker U."/>
            <person name="Ruckert C."/>
            <person name="Wolfel R."/>
            <person name="Grass G."/>
        </authorList>
    </citation>
    <scope>NUCLEOTIDE SEQUENCE [LARGE SCALE GENOMIC DNA]</scope>
    <source>
        <strain evidence="1 2">7521-2</strain>
    </source>
</reference>
<gene>
    <name evidence="1" type="ORF">CHH57_02795</name>
</gene>
<evidence type="ECO:0000313" key="1">
    <source>
        <dbReference type="EMBL" id="PAD84806.1"/>
    </source>
</evidence>
<dbReference type="Pfam" id="PF00753">
    <property type="entry name" value="Lactamase_B"/>
    <property type="match status" value="1"/>
</dbReference>
<sequence>MKITENVFGYRTAIANIAYIAGLGNRKEEWVLIDTGVPYSAPFILKNTDQLFKGKKPLAIILTHAHFDHIGALQTLVKKWNVPVYIHEQEIPYLESKKKYPPPTPLREKGMMSFLSPFYPRDGIDFHSSIKPIPWDGSLPYLDDWKWIHTPGHTEGHISLFREKDRLLLAGDALITVKQESLFAVLTQKKKIHGPPAYFTPDINTSFQSIEKLLALDPQILYTGHGMPMYGAEIREGIRELLYQYNTENLVKEI</sequence>
<dbReference type="RefSeq" id="WP_095328800.1">
    <property type="nucleotide sequence ID" value="NZ_CP026031.1"/>
</dbReference>
<dbReference type="Proteomes" id="UP000216961">
    <property type="component" value="Unassembled WGS sequence"/>
</dbReference>
<dbReference type="SUPFAM" id="SSF56281">
    <property type="entry name" value="Metallo-hydrolase/oxidoreductase"/>
    <property type="match status" value="1"/>
</dbReference>
<proteinExistence type="predicted"/>
<organism evidence="1 2">
    <name type="scientific">Niallia circulans</name>
    <name type="common">Bacillus circulans</name>
    <dbReference type="NCBI Taxonomy" id="1397"/>
    <lineage>
        <taxon>Bacteria</taxon>
        <taxon>Bacillati</taxon>
        <taxon>Bacillota</taxon>
        <taxon>Bacilli</taxon>
        <taxon>Bacillales</taxon>
        <taxon>Bacillaceae</taxon>
        <taxon>Niallia</taxon>
    </lineage>
</organism>
<name>A0A268FHE5_NIACI</name>
<dbReference type="InterPro" id="IPR036866">
    <property type="entry name" value="RibonucZ/Hydroxyglut_hydro"/>
</dbReference>
<dbReference type="AlphaFoldDB" id="A0A268FHE5"/>
<dbReference type="KEGG" id="bcir:C2I06_06180"/>
<comment type="caution">
    <text evidence="1">The sequence shown here is derived from an EMBL/GenBank/DDBJ whole genome shotgun (WGS) entry which is preliminary data.</text>
</comment>
<dbReference type="CDD" id="cd07721">
    <property type="entry name" value="yflN-like_MBL-fold"/>
    <property type="match status" value="1"/>
</dbReference>
<accession>A0A268FHE5</accession>